<organism evidence="1 2">
    <name type="scientific">Bacillus arachidis</name>
    <dbReference type="NCBI Taxonomy" id="2819290"/>
    <lineage>
        <taxon>Bacteria</taxon>
        <taxon>Bacillati</taxon>
        <taxon>Bacillota</taxon>
        <taxon>Bacilli</taxon>
        <taxon>Bacillales</taxon>
        <taxon>Bacillaceae</taxon>
        <taxon>Bacillus</taxon>
    </lineage>
</organism>
<dbReference type="RefSeq" id="WP_208019237.1">
    <property type="nucleotide sequence ID" value="NZ_JAGDQJ010000036.1"/>
</dbReference>
<protein>
    <submittedName>
        <fullName evidence="1">Uncharacterized protein</fullName>
    </submittedName>
</protein>
<proteinExistence type="predicted"/>
<sequence>MTTWFIVMLILFGALKIVVTSMPTSVIESIIGRFELHPQLNNEAVTVTIDGKRLEGEEKIQIVDYFNEAIFLEKYYFPPHSSGTPLVIDTKKGKNDVRFSVYRYDDHVDVVKQYKKKVVAYSLRSKSLQNCSILVAGNLA</sequence>
<evidence type="ECO:0000313" key="1">
    <source>
        <dbReference type="EMBL" id="MBO1628166.1"/>
    </source>
</evidence>
<comment type="caution">
    <text evidence="1">The sequence shown here is derived from an EMBL/GenBank/DDBJ whole genome shotgun (WGS) entry which is preliminary data.</text>
</comment>
<reference evidence="1 2" key="1">
    <citation type="submission" date="2021-03" db="EMBL/GenBank/DDBJ databases">
        <title>Identification of novel Bacillus strains.</title>
        <authorList>
            <person name="Xiao Z."/>
            <person name="Li Y."/>
            <person name="Shen J."/>
        </authorList>
    </citation>
    <scope>NUCLEOTIDE SEQUENCE [LARGE SCALE GENOMIC DNA]</scope>
    <source>
        <strain evidence="1 2">SY8</strain>
    </source>
</reference>
<gene>
    <name evidence="1" type="ORF">J4P90_23715</name>
</gene>
<name>A0ABS3P4P3_9BACI</name>
<dbReference type="Proteomes" id="UP000677611">
    <property type="component" value="Unassembled WGS sequence"/>
</dbReference>
<accession>A0ABS3P4P3</accession>
<dbReference type="Pfam" id="PF10787">
    <property type="entry name" value="YfmQ"/>
    <property type="match status" value="1"/>
</dbReference>
<evidence type="ECO:0000313" key="2">
    <source>
        <dbReference type="Proteomes" id="UP000677611"/>
    </source>
</evidence>
<keyword evidence="2" id="KW-1185">Reference proteome</keyword>
<dbReference type="InterPro" id="IPR019723">
    <property type="entry name" value="Uncharacterised_YfmQ"/>
</dbReference>
<dbReference type="EMBL" id="JAGDQJ010000036">
    <property type="protein sequence ID" value="MBO1628166.1"/>
    <property type="molecule type" value="Genomic_DNA"/>
</dbReference>